<dbReference type="RefSeq" id="WP_030191443.1">
    <property type="nucleotide sequence ID" value="NZ_CP048261.1"/>
</dbReference>
<reference evidence="3" key="1">
    <citation type="submission" date="2012-12" db="EMBL/GenBank/DDBJ databases">
        <authorList>
            <person name="Pethick F.E."/>
            <person name="MacFadyen A.C."/>
            <person name="Tang Z."/>
            <person name="Sangal V."/>
            <person name="Tze-Tze L."/>
            <person name="Chu J."/>
            <person name="Guo M."/>
            <person name="Kirby R."/>
            <person name="Hoskisson P.A."/>
            <person name="Herron P.R."/>
            <person name="Hunter I.S."/>
        </authorList>
    </citation>
    <scope>NUCLEOTIDE SEQUENCE</scope>
    <source>
        <strain evidence="3">ATCC 10970</strain>
    </source>
</reference>
<gene>
    <name evidence="3" type="ORF">SRIM_022720</name>
</gene>
<evidence type="ECO:0000313" key="4">
    <source>
        <dbReference type="Proteomes" id="UP000011074"/>
    </source>
</evidence>
<evidence type="ECO:0000256" key="1">
    <source>
        <dbReference type="ARBA" id="ARBA00023125"/>
    </source>
</evidence>
<reference evidence="3" key="3">
    <citation type="journal article" date="2021" name="bioRxiv">
        <title>Bilateral symmetry of linear streptomycete chromosomes.</title>
        <authorList>
            <person name="Algora-Gallardo L."/>
            <person name="Schniete J.K."/>
            <person name="Mark D.R."/>
            <person name="Hunter I.S."/>
            <person name="Herron P.R."/>
        </authorList>
    </citation>
    <scope>NUCLEOTIDE SEQUENCE</scope>
    <source>
        <strain evidence="3">ATCC 10970</strain>
    </source>
</reference>
<evidence type="ECO:0000259" key="2">
    <source>
        <dbReference type="PROSITE" id="PS50943"/>
    </source>
</evidence>
<keyword evidence="1" id="KW-0238">DNA-binding</keyword>
<dbReference type="Gene3D" id="1.10.260.40">
    <property type="entry name" value="lambda repressor-like DNA-binding domains"/>
    <property type="match status" value="1"/>
</dbReference>
<dbReference type="InterPro" id="IPR010982">
    <property type="entry name" value="Lambda_DNA-bd_dom_sf"/>
</dbReference>
<dbReference type="Pfam" id="PF01381">
    <property type="entry name" value="HTH_3"/>
    <property type="match status" value="1"/>
</dbReference>
<accession>A0A8A1UV14</accession>
<organism evidence="3 4">
    <name type="scientific">Streptomyces rimosus subsp. rimosus (strain ATCC 10970 / DSM 40260 / JCM 4667 / NRRL 2234)</name>
    <dbReference type="NCBI Taxonomy" id="1265868"/>
    <lineage>
        <taxon>Bacteria</taxon>
        <taxon>Bacillati</taxon>
        <taxon>Actinomycetota</taxon>
        <taxon>Actinomycetes</taxon>
        <taxon>Kitasatosporales</taxon>
        <taxon>Streptomycetaceae</taxon>
        <taxon>Streptomyces</taxon>
    </lineage>
</organism>
<dbReference type="InterPro" id="IPR050807">
    <property type="entry name" value="TransReg_Diox_bact_type"/>
</dbReference>
<dbReference type="GeneID" id="66856839"/>
<dbReference type="GO" id="GO:0003700">
    <property type="term" value="F:DNA-binding transcription factor activity"/>
    <property type="evidence" value="ECO:0007669"/>
    <property type="project" value="TreeGrafter"/>
</dbReference>
<dbReference type="EMBL" id="CP048261">
    <property type="protein sequence ID" value="QST82592.1"/>
    <property type="molecule type" value="Genomic_DNA"/>
</dbReference>
<dbReference type="InterPro" id="IPR001387">
    <property type="entry name" value="Cro/C1-type_HTH"/>
</dbReference>
<dbReference type="PANTHER" id="PTHR46797">
    <property type="entry name" value="HTH-TYPE TRANSCRIPTIONAL REGULATOR"/>
    <property type="match status" value="1"/>
</dbReference>
<dbReference type="AlphaFoldDB" id="A0A8A1UV14"/>
<proteinExistence type="predicted"/>
<dbReference type="SUPFAM" id="SSF47413">
    <property type="entry name" value="lambda repressor-like DNA-binding domains"/>
    <property type="match status" value="1"/>
</dbReference>
<dbReference type="CDD" id="cd00093">
    <property type="entry name" value="HTH_XRE"/>
    <property type="match status" value="1"/>
</dbReference>
<dbReference type="GO" id="GO:0003677">
    <property type="term" value="F:DNA binding"/>
    <property type="evidence" value="ECO:0007669"/>
    <property type="project" value="UniProtKB-KW"/>
</dbReference>
<dbReference type="GO" id="GO:0005829">
    <property type="term" value="C:cytosol"/>
    <property type="evidence" value="ECO:0007669"/>
    <property type="project" value="TreeGrafter"/>
</dbReference>
<name>A0A8A1UV14_STRR1</name>
<sequence>MTIEQPAFGERVREIRRAQGMSQGDLAGDGVSPSYVSLVESGRRSPSTKAAKAIAERLGMSLEELTAPRPADRERTHRLELVGQLVAARASQAAGDWPAARRQLETVAGRAADNDLDEVRWEARWELAAVLDQLGAADDRERVLRTLLDDPLTTAAPLLRSQIAAELSQLHRRQGRLAEAVRRAEDAQSAAADVEAARPARVQAQVALLSAYVESGEWHRAQGLADTLLDEAPSAGAARLRAIALWAAAGARYLDGRADAAHELLTEADELLAATDDVRQRTRLARARTLLALACDAPGADALLERVRQAAALLATPETLSWLAALEVLDALRASDAERALEQAGTIPVDSPALPALDQARCVLIRARAQRAAGREAAAEADFRTAASGYEAAGAYRLAMATWRELSDPGHLTGPDPHLVLMP</sequence>
<dbReference type="PROSITE" id="PS50943">
    <property type="entry name" value="HTH_CROC1"/>
    <property type="match status" value="1"/>
</dbReference>
<evidence type="ECO:0000313" key="3">
    <source>
        <dbReference type="EMBL" id="QST82592.1"/>
    </source>
</evidence>
<dbReference type="SMART" id="SM00530">
    <property type="entry name" value="HTH_XRE"/>
    <property type="match status" value="1"/>
</dbReference>
<dbReference type="Proteomes" id="UP000011074">
    <property type="component" value="Chromosome"/>
</dbReference>
<dbReference type="PANTHER" id="PTHR46797:SF1">
    <property type="entry name" value="METHYLPHOSPHONATE SYNTHASE"/>
    <property type="match status" value="1"/>
</dbReference>
<feature type="domain" description="HTH cro/C1-type" evidence="2">
    <location>
        <begin position="12"/>
        <end position="65"/>
    </location>
</feature>
<reference evidence="3" key="2">
    <citation type="submission" date="2020-01" db="EMBL/GenBank/DDBJ databases">
        <authorList>
            <person name="Algora L."/>
            <person name="Schniete J.K."/>
            <person name="MacFadyen A."/>
            <person name="Hoskisson P.A."/>
            <person name="Hunter I.S."/>
            <person name="Herron P.R."/>
        </authorList>
    </citation>
    <scope>NUCLEOTIDE SEQUENCE</scope>
    <source>
        <strain evidence="3">ATCC 10970</strain>
    </source>
</reference>
<protein>
    <submittedName>
        <fullName evidence="3">Helix-turn-helix domain-containing protein</fullName>
    </submittedName>
</protein>